<keyword evidence="4 5" id="KW-0067">ATP-binding</keyword>
<evidence type="ECO:0000256" key="5">
    <source>
        <dbReference type="PROSITE-ProRule" id="PRU00560"/>
    </source>
</evidence>
<feature type="compositionally biased region" description="Basic residues" evidence="7">
    <location>
        <begin position="2814"/>
        <end position="2823"/>
    </location>
</feature>
<dbReference type="CDD" id="cd18808">
    <property type="entry name" value="SF1_C_Upf1"/>
    <property type="match status" value="1"/>
</dbReference>
<evidence type="ECO:0000256" key="4">
    <source>
        <dbReference type="ARBA" id="ARBA00022840"/>
    </source>
</evidence>
<evidence type="ECO:0000259" key="8">
    <source>
        <dbReference type="PROSITE" id="PS51198"/>
    </source>
</evidence>
<evidence type="ECO:0000256" key="1">
    <source>
        <dbReference type="ARBA" id="ARBA00022741"/>
    </source>
</evidence>
<protein>
    <recommendedName>
        <fullName evidence="8">UvrD-like helicase ATP-binding domain-containing protein</fullName>
    </recommendedName>
</protein>
<dbReference type="Pfam" id="PF00580">
    <property type="entry name" value="UvrD-helicase"/>
    <property type="match status" value="1"/>
</dbReference>
<feature type="domain" description="UvrD-like helicase ATP-binding" evidence="8">
    <location>
        <begin position="1082"/>
        <end position="1479"/>
    </location>
</feature>
<keyword evidence="1 5" id="KW-0547">Nucleotide-binding</keyword>
<dbReference type="PANTHER" id="PTHR21529:SF4">
    <property type="entry name" value="TPR AND ANKYRIN REPEAT-CONTAINING PROTEIN 1"/>
    <property type="match status" value="1"/>
</dbReference>
<dbReference type="FunFam" id="3.40.50.300:FF:000326">
    <property type="entry name" value="P-loop containing nucleoside triphosphate hydrolase"/>
    <property type="match status" value="1"/>
</dbReference>
<dbReference type="InterPro" id="IPR013986">
    <property type="entry name" value="DExx_box_DNA_helicase_dom_sf"/>
</dbReference>
<dbReference type="GO" id="GO:0016787">
    <property type="term" value="F:hydrolase activity"/>
    <property type="evidence" value="ECO:0007669"/>
    <property type="project" value="UniProtKB-UniRule"/>
</dbReference>
<dbReference type="Pfam" id="PF20073">
    <property type="entry name" value="DUF6469"/>
    <property type="match status" value="1"/>
</dbReference>
<dbReference type="Pfam" id="PF13087">
    <property type="entry name" value="AAA_12"/>
    <property type="match status" value="1"/>
</dbReference>
<evidence type="ECO:0000256" key="6">
    <source>
        <dbReference type="SAM" id="Coils"/>
    </source>
</evidence>
<keyword evidence="6" id="KW-0175">Coiled coil</keyword>
<dbReference type="PROSITE" id="PS51198">
    <property type="entry name" value="UVRD_HELICASE_ATP_BIND"/>
    <property type="match status" value="1"/>
</dbReference>
<dbReference type="InterPro" id="IPR041679">
    <property type="entry name" value="DNA2/NAM7-like_C"/>
</dbReference>
<evidence type="ECO:0000256" key="2">
    <source>
        <dbReference type="ARBA" id="ARBA00022801"/>
    </source>
</evidence>
<dbReference type="InterPro" id="IPR027417">
    <property type="entry name" value="P-loop_NTPase"/>
</dbReference>
<dbReference type="EMBL" id="VOIH02000012">
    <property type="protein sequence ID" value="KAF3432419.1"/>
    <property type="molecule type" value="Genomic_DNA"/>
</dbReference>
<keyword evidence="3 5" id="KW-0347">Helicase</keyword>
<dbReference type="InterPro" id="IPR047187">
    <property type="entry name" value="SF1_C_Upf1"/>
</dbReference>
<dbReference type="InterPro" id="IPR039904">
    <property type="entry name" value="TRANK1"/>
</dbReference>
<feature type="coiled-coil region" evidence="6">
    <location>
        <begin position="2703"/>
        <end position="2730"/>
    </location>
</feature>
<organism evidence="9 10">
    <name type="scientific">Rhamnella rubrinervis</name>
    <dbReference type="NCBI Taxonomy" id="2594499"/>
    <lineage>
        <taxon>Eukaryota</taxon>
        <taxon>Viridiplantae</taxon>
        <taxon>Streptophyta</taxon>
        <taxon>Embryophyta</taxon>
        <taxon>Tracheophyta</taxon>
        <taxon>Spermatophyta</taxon>
        <taxon>Magnoliopsida</taxon>
        <taxon>eudicotyledons</taxon>
        <taxon>Gunneridae</taxon>
        <taxon>Pentapetalae</taxon>
        <taxon>rosids</taxon>
        <taxon>fabids</taxon>
        <taxon>Rosales</taxon>
        <taxon>Rhamnaceae</taxon>
        <taxon>rhamnoid group</taxon>
        <taxon>Rhamneae</taxon>
        <taxon>Rhamnella</taxon>
    </lineage>
</organism>
<evidence type="ECO:0000313" key="10">
    <source>
        <dbReference type="Proteomes" id="UP000796880"/>
    </source>
</evidence>
<dbReference type="Proteomes" id="UP000796880">
    <property type="component" value="Unassembled WGS sequence"/>
</dbReference>
<dbReference type="InterPro" id="IPR014016">
    <property type="entry name" value="UvrD-like_ATP-bd"/>
</dbReference>
<keyword evidence="10" id="KW-1185">Reference proteome</keyword>
<dbReference type="Gene3D" id="1.10.10.160">
    <property type="match status" value="1"/>
</dbReference>
<dbReference type="PANTHER" id="PTHR21529">
    <property type="entry name" value="MAMMARY TURMOR VIRUS RECEPTOR HOMOLOG 1, 2 MTVR1, 2"/>
    <property type="match status" value="1"/>
</dbReference>
<dbReference type="GO" id="GO:0004386">
    <property type="term" value="F:helicase activity"/>
    <property type="evidence" value="ECO:0007669"/>
    <property type="project" value="UniProtKB-UniRule"/>
</dbReference>
<reference evidence="9" key="1">
    <citation type="submission" date="2020-03" db="EMBL/GenBank/DDBJ databases">
        <title>A high-quality chromosome-level genome assembly of a woody plant with both climbing and erect habits, Rhamnella rubrinervis.</title>
        <authorList>
            <person name="Lu Z."/>
            <person name="Yang Y."/>
            <person name="Zhu X."/>
            <person name="Sun Y."/>
        </authorList>
    </citation>
    <scope>NUCLEOTIDE SEQUENCE</scope>
    <source>
        <strain evidence="9">BYM</strain>
        <tissue evidence="9">Leaf</tissue>
    </source>
</reference>
<dbReference type="OrthoDB" id="3156807at2759"/>
<proteinExistence type="predicted"/>
<feature type="compositionally biased region" description="Polar residues" evidence="7">
    <location>
        <begin position="2801"/>
        <end position="2812"/>
    </location>
</feature>
<feature type="compositionally biased region" description="Basic and acidic residues" evidence="7">
    <location>
        <begin position="2868"/>
        <end position="2882"/>
    </location>
</feature>
<comment type="caution">
    <text evidence="9">The sequence shown here is derived from an EMBL/GenBank/DDBJ whole genome shotgun (WGS) entry which is preliminary data.</text>
</comment>
<dbReference type="SUPFAM" id="SSF52540">
    <property type="entry name" value="P-loop containing nucleoside triphosphate hydrolases"/>
    <property type="match status" value="2"/>
</dbReference>
<feature type="binding site" evidence="5">
    <location>
        <begin position="1103"/>
        <end position="1110"/>
    </location>
    <ligand>
        <name>ATP</name>
        <dbReference type="ChEBI" id="CHEBI:30616"/>
    </ligand>
</feature>
<evidence type="ECO:0000256" key="3">
    <source>
        <dbReference type="ARBA" id="ARBA00022806"/>
    </source>
</evidence>
<evidence type="ECO:0000256" key="7">
    <source>
        <dbReference type="SAM" id="MobiDB-lite"/>
    </source>
</evidence>
<keyword evidence="2 5" id="KW-0378">Hydrolase</keyword>
<sequence>MDGGVSDETDKASTDRFTDIVFSWSLEDILNENLYLNQVERIPESFESVKHYLGSYVYPLLEEIRAEIHSNMEIMWRAPFAEVISFEESKPYGTKVYEVNVDHWRNRFRERGKEPYKTLPGDLFILADAKPETISDLWRAGRSWAFVSVTKIKDDDNEDDCNCTFFKVKASKEFKLNNEMQTSLFVVFLRNLTTNRRIWKALHMSRNLKVIKEILCTGSMVEKKYDHCSEKNDGFWDDMLVKNKQFQLNESQSEAVLSCFHKIHYEEEPCLELIWGPPGTGKTKTTSTLLFTLFRMNYRTLTCAPTNVAIAEVASRLVKMVFDEEPDALFCSLGNILLFGNKEHLKVGSDIQDIYLDYRIQKITECLGPLTGWRHCFSSMISFFEDCFSQYHVFLEDEMITEREQSRRCEIKEEGSISGTTKVGTRGIKSFLEFVRERFVSIASRLRRCISIFCTHMAKNYISEECLQNIVSLFSLIDSFEAMLFQDNLVSEELEEDFSRPDVVDSFPESFVDKQSVLSIRSECLSVLRTLQTYLDGLGLPNFRNRESIMEFCFQRASLIFCTVSSSFKLHRVAMEALTVLVIDEAAQLKECESTIPLQLPGVKHAILVGDEWQLPAMVNSKISDEAGFGRSLFERLSSQGYAKHLLNIQYRMHPSISFFPNLKFYQNQIVDAPAVQKKSYKRNFLPGLMYGTYSFVNVIGGREEKDDDGRSRRNMVEVAVVLKILRKLYKAWVGSDHGLSIGVVSPYAAQVVAILDKLGKKYDNINGFLVKVKTVDGFQGGEQDIIIISTVRSNTNQSLDFISNPQRVNVSLTRARHCLWILGSERALVSSQSVWKDLVLDAKNRKCFFNADDDKDLAKAILEVKKELDQFDDLLNGDSILFRNSIWKVLFSDNFLKSFKKLTSVRLKKSVISLLLKLSSGWRPMRRNVDSVCGSSMQIVKQYKVEGLYVVSTTDIVKDLSYKQVLKIWELLPLEDVPKLIRRLDSFFCKYTDDLINLCNEKSLDGNLEVPKSWPPSWDIVRFKDLSINETDLVGAASDGRSYVENSKVSESLLLMKFYSLSSGVVSHLLSDRDGRELDLPFEVTDQEMEIILSDRSSFILGRSGTGKTTVLTMKLFQKEKLYHISQEGVHSVKSNSLDNVSPEEVQESSVETRGTVLRQLFVTVSPKLCLAVKQHVSHLKSFACGRSSSDKSSSTDIDNIDDEVTQFKNVPDSFLDIPTDSYPLVITFHKFLMMLDGSLCNSYFERFLSLTEFPNCQKGTSRSVVLQTFIRTKEVNYERFSSSYWPHFNSQLTKNLDSSRVFTEIISYIKGGLQSMDAFDGKLNREDYNLLSERRASSLSKQKREIIYDIFQAYEKMKMENGEYDLADFINDLHFRLRHERYEGDAMDFVYIDEVQDLTMSQLSLFKHICSNVEEGFVFSGDTAQTIARGIDFRFQDIRNLFYEKFLLESRSNGHVERKVKGQISEIFHLTQNFRTHDGILKLSQSIIELIYRFFPNCIDILKPESSLIYGEAPVLLESVNNENAIVKIFGSSGNISGNIVGFGAEQVILVRDDKAREEISNYVGKQALLLTLLECKGLEFQDVLLYNFFGSSPLKNRWRVLYEYMKEQDLLDSTSPSFPQFNESKHNILCSELKQLYVAVTRTRQRLWICESSEHSKPMFDYWKKKCLVEVKQLDDSLAHGMQVASSPEEWRSRGIKLYSEHNYDMAIMCFEQAGDTYWERKCKASGLKARADQMRIPNPEVANSILREAAEIFDAIGMADSAARCFTDLGEYERAGRIYMEKCGDSELDRAGECFSLAGCYELAAKVYASGNFFSECLTACAKGKLFEMGLEYIRCWRQHAINECAFSRRGKEIEAIEQKFLERCAFHYHKVKDSRAMMKFVKAFQSMDLMRDFYRSLACFDELLLLEEESGNFMEAVKIAQLKGDTLLEVDLLGKAGNFKEAATLTLFYVLVNSLWSPGSKGWPLKQFKQKTELLAKAKSFAMNDTDNFTEFVCTEADIIANEPSNLPMMKNQMKVSQKHVNVRGEILSAQKILDLHLSKSIPKYIFEEELVFNLSEHAENMISGDQVSLESMVYFWSFWKDKIMGIFEYLVHIESQDVNEHRSYGEFCMNFFGIRRVFHNLNACYVLLNSGADWVRDVDQRHFNNIGKLVSIGVHQFSSTAQSYWSSELLSVGIRVLEKLKAIYDFPMKNSDSLFCKSRALTHIYEVAKFLLVSKFLKRRHHDDVSLQKFIRLSTEQFFGFIFPQDWRKTLRENMVLLRGMDISKKLLEQGIEDAINSKNKLTYGQVGRVAMIILGSGVFNDKLCGKILKKLDADSPWKVFFKNLYLNTGEAQGEVALICSLHGALLHTYGANWRIEDYISPGCFLYLVEQLLIRASCLQDDSFFTTKSSFVEWLVQRGKDTKSSSCIGAAVQQSLENVLQSLISVVHQCLSNKGEMIEWIKQSTSVQENYSLIVTRLVAIVCLLYVNFGKCQNLLFDLLGRKYITDQLPGQFRDALVSRRKQFGDVLVSRRKRNRLNVNINVFAEAFKKIDNALVIVSSGDVFAEAFKLACPNAAIYMNMKVYERNSDILRIIFPRTSDTLRDPSGAVAVEANNTQRLLPKIVSDLQKTSELSQSNIELVVSHLPNSQHKDAGSLTNGFWEMLDRVKMVNSGNKRRKRKSVLSRAQTIKVEMEKYVEILRDGFAAISWIETDGGNILALIDELEKLKDALDMSKVELENQISRVKKLSKSLLSRRPILDPVVNQLVMLHNTNLAADNTSQTKTVVASTEQFDKQENIALDEKNENSHKVDVEATQANTTSGKPITSSRRRSRRRKTNIALDEKNENSHKVDVEAAQANTTSGKPSTSSRRRSRRRTTNIALDEKNENSHKVDVEAAKANPPSGKPSTSSRRRSRRRTINIAFDEKNEN</sequence>
<gene>
    <name evidence="9" type="ORF">FNV43_RR27159</name>
</gene>
<dbReference type="InterPro" id="IPR045529">
    <property type="entry name" value="DUF6469"/>
</dbReference>
<accession>A0A8K0DQI1</accession>
<feature type="compositionally biased region" description="Basic and acidic residues" evidence="7">
    <location>
        <begin position="2827"/>
        <end position="2839"/>
    </location>
</feature>
<feature type="compositionally biased region" description="Basic and acidic residues" evidence="7">
    <location>
        <begin position="2787"/>
        <end position="2798"/>
    </location>
</feature>
<dbReference type="GO" id="GO:0005694">
    <property type="term" value="C:chromosome"/>
    <property type="evidence" value="ECO:0007669"/>
    <property type="project" value="UniProtKB-ARBA"/>
</dbReference>
<dbReference type="Pfam" id="PF13086">
    <property type="entry name" value="AAA_11"/>
    <property type="match status" value="1"/>
</dbReference>
<dbReference type="GO" id="GO:0005524">
    <property type="term" value="F:ATP binding"/>
    <property type="evidence" value="ECO:0007669"/>
    <property type="project" value="UniProtKB-UniRule"/>
</dbReference>
<dbReference type="Gene3D" id="3.40.50.300">
    <property type="entry name" value="P-loop containing nucleotide triphosphate hydrolases"/>
    <property type="match status" value="4"/>
</dbReference>
<dbReference type="InterPro" id="IPR041677">
    <property type="entry name" value="DNA2/NAM7_AAA_11"/>
</dbReference>
<name>A0A8K0DQI1_9ROSA</name>
<feature type="region of interest" description="Disordered" evidence="7">
    <location>
        <begin position="2787"/>
        <end position="2915"/>
    </location>
</feature>
<evidence type="ECO:0000313" key="9">
    <source>
        <dbReference type="EMBL" id="KAF3432419.1"/>
    </source>
</evidence>